<dbReference type="EMBL" id="AP031322">
    <property type="protein sequence ID" value="BFH72727.1"/>
    <property type="molecule type" value="Genomic_DNA"/>
</dbReference>
<name>A0AAT9GPI7_9CREN</name>
<feature type="domain" description="Metallo-beta-lactamase" evidence="1">
    <location>
        <begin position="20"/>
        <end position="205"/>
    </location>
</feature>
<evidence type="ECO:0000259" key="1">
    <source>
        <dbReference type="SMART" id="SM00849"/>
    </source>
</evidence>
<evidence type="ECO:0000313" key="2">
    <source>
        <dbReference type="EMBL" id="BFH72727.1"/>
    </source>
</evidence>
<dbReference type="KEGG" id="sjv:SJAV_06710"/>
<dbReference type="GeneID" id="92353606"/>
<dbReference type="Gene3D" id="3.60.15.10">
    <property type="entry name" value="Ribonuclease Z/Hydroxyacylglutathione hydrolase-like"/>
    <property type="match status" value="1"/>
</dbReference>
<dbReference type="InterPro" id="IPR001279">
    <property type="entry name" value="Metallo-B-lactamas"/>
</dbReference>
<dbReference type="GO" id="GO:0042781">
    <property type="term" value="F:3'-tRNA processing endoribonuclease activity"/>
    <property type="evidence" value="ECO:0007669"/>
    <property type="project" value="TreeGrafter"/>
</dbReference>
<dbReference type="RefSeq" id="WP_369610931.1">
    <property type="nucleotide sequence ID" value="NZ_AP031322.1"/>
</dbReference>
<organism evidence="2">
    <name type="scientific">Sulfurisphaera javensis</name>
    <dbReference type="NCBI Taxonomy" id="2049879"/>
    <lineage>
        <taxon>Archaea</taxon>
        <taxon>Thermoproteota</taxon>
        <taxon>Thermoprotei</taxon>
        <taxon>Sulfolobales</taxon>
        <taxon>Sulfolobaceae</taxon>
        <taxon>Sulfurisphaera</taxon>
    </lineage>
</organism>
<dbReference type="PANTHER" id="PTHR46018:SF2">
    <property type="entry name" value="ZINC PHOSPHODIESTERASE ELAC PROTEIN 1"/>
    <property type="match status" value="1"/>
</dbReference>
<accession>A0AAT9GPI7</accession>
<proteinExistence type="predicted"/>
<reference evidence="2" key="1">
    <citation type="submission" date="2024-03" db="EMBL/GenBank/DDBJ databases">
        <title>Complete genome sequence of Sulfurisphaera javensis strain KD-1.</title>
        <authorList>
            <person name="Sakai H."/>
            <person name="Nur N."/>
            <person name="Suwanto A."/>
            <person name="Kurosawa N."/>
        </authorList>
    </citation>
    <scope>NUCLEOTIDE SEQUENCE</scope>
    <source>
        <strain evidence="2">KD-1</strain>
    </source>
</reference>
<gene>
    <name evidence="2" type="ORF">SJAV_06710</name>
</gene>
<dbReference type="SMART" id="SM00849">
    <property type="entry name" value="Lactamase_B"/>
    <property type="match status" value="1"/>
</dbReference>
<dbReference type="Pfam" id="PF23023">
    <property type="entry name" value="Anti-Pycsar_Apyc1"/>
    <property type="match status" value="1"/>
</dbReference>
<dbReference type="InterPro" id="IPR036866">
    <property type="entry name" value="RibonucZ/Hydroxyglut_hydro"/>
</dbReference>
<protein>
    <submittedName>
        <fullName evidence="2">MBL fold metallo-hydrolase</fullName>
    </submittedName>
</protein>
<dbReference type="PANTHER" id="PTHR46018">
    <property type="entry name" value="ZINC PHOSPHODIESTERASE ELAC PROTEIN 1"/>
    <property type="match status" value="1"/>
</dbReference>
<sequence>MKLVFVGTGAGATFGSKRVKSSIYLKSDDGTSILLDLGTGANFKIEDWNLLDFSSIFVTHLHIDHVSGIFDHLVQRKVLRMPEIEIYSPPGFNQLLESYKQTGNNISAIVKESKLPKAKIKDIEIYSVEACHSIYAVSYVITDGEKKILYTGDTSEPCESILYEAKDANLIIHEGSCVNDCKQYGHTSIGEIMNLFEPKKVIITHIPSQIENQVKEIAKGYILAYDGMILDV</sequence>
<dbReference type="SUPFAM" id="SSF56281">
    <property type="entry name" value="Metallo-hydrolase/oxidoreductase"/>
    <property type="match status" value="1"/>
</dbReference>
<dbReference type="AlphaFoldDB" id="A0AAT9GPI7"/>